<comment type="caution">
    <text evidence="2">The sequence shown here is derived from an EMBL/GenBank/DDBJ whole genome shotgun (WGS) entry which is preliminary data.</text>
</comment>
<name>A0AAD9G6M4_BABDI</name>
<evidence type="ECO:0000313" key="3">
    <source>
        <dbReference type="Proteomes" id="UP001195914"/>
    </source>
</evidence>
<feature type="region of interest" description="Disordered" evidence="1">
    <location>
        <begin position="1117"/>
        <end position="1199"/>
    </location>
</feature>
<feature type="compositionally biased region" description="Basic and acidic residues" evidence="1">
    <location>
        <begin position="1373"/>
        <end position="1384"/>
    </location>
</feature>
<keyword evidence="3" id="KW-1185">Reference proteome</keyword>
<feature type="compositionally biased region" description="Basic and acidic residues" evidence="1">
    <location>
        <begin position="1338"/>
        <end position="1352"/>
    </location>
</feature>
<evidence type="ECO:0000256" key="1">
    <source>
        <dbReference type="SAM" id="MobiDB-lite"/>
    </source>
</evidence>
<feature type="compositionally biased region" description="Basic and acidic residues" evidence="1">
    <location>
        <begin position="1136"/>
        <end position="1152"/>
    </location>
</feature>
<sequence>MAGYDCSYVRRRSPFVHGHRCDYVVSNDLRTVCYRASSVSPSAPSNRKSRKSPNGLISSVKDVNYALEPCDDFSVGYRMRDKSPHRSDLHSLQLKYKHSFYGYEESSPSPYRDDVSNEAFEDYFSSIPTDCLLDKIEHRRFIDVLDSELINYDEGATPATALTQMQPTSSPVSDFRGDVFDVGSESQDAILKFVEPHMNYGEGDPIVTALDISNLSSRDNVSTKQPKSPVSSLFGAIRGLRRRIRDKSLDRSVKREASPVTTHRVDSPLRAHLRTRSASLTPTLEKSLATRPSDHLVVTPITDIESSVADLFKGVVGQTPPDHKHLMNECESLKPVIKIPRSILKKILPKTSDDDGEASTFDIDKIREDEQVTDTELVKTTLKNTLKDYVMPVDVDGNSRRLMQCHQRRNRFAPHHMVTNYQFKTSDSDIGYVDRLQSFKDASPHTQCLMPLVNMKDVDDIDTRAQNYAPTVTSGIVLADDSVRVPSREMHSPHAAMQERQKVLPTNIELSSIITSMFIPSNADEFSRQMTTVCGAVEGGAFDELYSDEEEERSLAYDEGVVIDDGNAQPDSVEDTREDPVASLTDKATGGKLMTIHHGQDQTAVAPKGAETFKGSLTIPSRMPDRVHETPINQEFYMHDKVPSRGATIPLLEDKVSMDTVTINDKIPAIHAMSAEFETPSLIWPTAAGEVNTREEELSMDLLKSKSLSIGHAFQHTEASIAMDAEWNDAALQDDLINATLTTDKSALYLNTNAALTGHIDLPALRVDTSSIDGTINIRLQRTMSYKDLLQEPPLVESENVSNLQHTFSSSTQTNDMGIGEPAAVYYRMYTDNLEPAKPSIASHGEDIDGKHSSKKSAVDVTASMRQGEELADVVSFQPKEISRRSSLAASDAPLIVPSAGMLRENSGADTLHSTADATESVLDHNQLLPPSALPSRRVSDLISQGISDAPSLDESVSALPSADVSSSKNETALSTMSITSHGMHMIDSMDKHLMPPSNEVWNECEVEQATRIPLPDESVLSPQVAIDPSHVAVIPDNIPLSSSNEDNLYVGRPHPSTSTPERLEGAPPEEDSLIPNADDNTVLDVPIKEESNTAIGDVIPSHDGPVHADITAEIYEGKENQQSHKDTLSPAPSRDPIKKHESASELKDVTEKKKKKKKKSKDDKDKEKSGKKKSKGDKKKHIDDEHANRPRPFRNLVDKQLKDGFTGTVYIVTSKKKATSSLCTVKFDYDADRLIFETPANIFDIDGSKVVAEEIPTLPGAPVLLKLTVKGNTSSVIVIQSTCERNLNVLGGTVGWANACTKKEMVENMDFGKDFMEKPKSRSASKIQDRIMSSDSRFAKDSDEKGHEDKKRRNIKSATATTNVQPLQKNKSSTDRLPKEHASFTHSNQGMLNYVI</sequence>
<feature type="compositionally biased region" description="Basic and acidic residues" evidence="1">
    <location>
        <begin position="1117"/>
        <end position="1128"/>
    </location>
</feature>
<accession>A0AAD9G6M4</accession>
<evidence type="ECO:0000313" key="2">
    <source>
        <dbReference type="EMBL" id="KAK1932803.1"/>
    </source>
</evidence>
<feature type="compositionally biased region" description="Polar residues" evidence="1">
    <location>
        <begin position="1323"/>
        <end position="1337"/>
    </location>
</feature>
<gene>
    <name evidence="2" type="ORF">X943_000868</name>
</gene>
<dbReference type="EMBL" id="JAHBMH010000073">
    <property type="protein sequence ID" value="KAK1932803.1"/>
    <property type="molecule type" value="Genomic_DNA"/>
</dbReference>
<feature type="region of interest" description="Disordered" evidence="1">
    <location>
        <begin position="1038"/>
        <end position="1079"/>
    </location>
</feature>
<feature type="compositionally biased region" description="Polar residues" evidence="1">
    <location>
        <begin position="1357"/>
        <end position="1372"/>
    </location>
</feature>
<feature type="region of interest" description="Disordered" evidence="1">
    <location>
        <begin position="1318"/>
        <end position="1390"/>
    </location>
</feature>
<reference evidence="2" key="1">
    <citation type="journal article" date="2014" name="Nucleic Acids Res.">
        <title>The evolutionary dynamics of variant antigen genes in Babesia reveal a history of genomic innovation underlying host-parasite interaction.</title>
        <authorList>
            <person name="Jackson A.P."/>
            <person name="Otto T.D."/>
            <person name="Darby A."/>
            <person name="Ramaprasad A."/>
            <person name="Xia D."/>
            <person name="Echaide I.E."/>
            <person name="Farber M."/>
            <person name="Gahlot S."/>
            <person name="Gamble J."/>
            <person name="Gupta D."/>
            <person name="Gupta Y."/>
            <person name="Jackson L."/>
            <person name="Malandrin L."/>
            <person name="Malas T.B."/>
            <person name="Moussa E."/>
            <person name="Nair M."/>
            <person name="Reid A.J."/>
            <person name="Sanders M."/>
            <person name="Sharma J."/>
            <person name="Tracey A."/>
            <person name="Quail M.A."/>
            <person name="Weir W."/>
            <person name="Wastling J.M."/>
            <person name="Hall N."/>
            <person name="Willadsen P."/>
            <person name="Lingelbach K."/>
            <person name="Shiels B."/>
            <person name="Tait A."/>
            <person name="Berriman M."/>
            <person name="Allred D.R."/>
            <person name="Pain A."/>
        </authorList>
    </citation>
    <scope>NUCLEOTIDE SEQUENCE</scope>
    <source>
        <strain evidence="2">1802A</strain>
    </source>
</reference>
<feature type="compositionally biased region" description="Basic residues" evidence="1">
    <location>
        <begin position="1170"/>
        <end position="1180"/>
    </location>
</feature>
<proteinExistence type="predicted"/>
<dbReference type="Proteomes" id="UP001195914">
    <property type="component" value="Unassembled WGS sequence"/>
</dbReference>
<reference evidence="2" key="2">
    <citation type="submission" date="2021-05" db="EMBL/GenBank/DDBJ databases">
        <authorList>
            <person name="Pain A."/>
        </authorList>
    </citation>
    <scope>NUCLEOTIDE SEQUENCE</scope>
    <source>
        <strain evidence="2">1802A</strain>
    </source>
</reference>
<protein>
    <submittedName>
        <fullName evidence="2">Uncharacterized protein</fullName>
    </submittedName>
</protein>
<organism evidence="2 3">
    <name type="scientific">Babesia divergens</name>
    <dbReference type="NCBI Taxonomy" id="32595"/>
    <lineage>
        <taxon>Eukaryota</taxon>
        <taxon>Sar</taxon>
        <taxon>Alveolata</taxon>
        <taxon>Apicomplexa</taxon>
        <taxon>Aconoidasida</taxon>
        <taxon>Piroplasmida</taxon>
        <taxon>Babesiidae</taxon>
        <taxon>Babesia</taxon>
    </lineage>
</organism>